<evidence type="ECO:0000259" key="3">
    <source>
        <dbReference type="PROSITE" id="PS51352"/>
    </source>
</evidence>
<dbReference type="InterPro" id="IPR036249">
    <property type="entry name" value="Thioredoxin-like_sf"/>
</dbReference>
<dbReference type="PROSITE" id="PS00194">
    <property type="entry name" value="THIOREDOXIN_1"/>
    <property type="match status" value="1"/>
</dbReference>
<evidence type="ECO:0000256" key="1">
    <source>
        <dbReference type="ARBA" id="ARBA00023284"/>
    </source>
</evidence>
<feature type="domain" description="Thioredoxin" evidence="3">
    <location>
        <begin position="9"/>
        <end position="128"/>
    </location>
</feature>
<gene>
    <name evidence="4" type="ORF">F506_20900</name>
</gene>
<evidence type="ECO:0000313" key="4">
    <source>
        <dbReference type="EMBL" id="AKZ65553.1"/>
    </source>
</evidence>
<evidence type="ECO:0000313" key="5">
    <source>
        <dbReference type="Proteomes" id="UP000063429"/>
    </source>
</evidence>
<keyword evidence="1" id="KW-0676">Redox-active center</keyword>
<evidence type="ECO:0000256" key="2">
    <source>
        <dbReference type="SAM" id="SignalP"/>
    </source>
</evidence>
<dbReference type="PANTHER" id="PTHR10438">
    <property type="entry name" value="THIOREDOXIN"/>
    <property type="match status" value="1"/>
</dbReference>
<proteinExistence type="predicted"/>
<reference evidence="5" key="1">
    <citation type="journal article" date="2015" name="Genome Announc.">
        <title>Complete Genome Sequence of Herbaspirillum hiltneri N3 (DSM 17495), Isolated from Surface-Sterilized Wheat Roots.</title>
        <authorList>
            <person name="Guizelini D."/>
            <person name="Saizaki P.M."/>
            <person name="Coimbra N.A."/>
            <person name="Weiss V.A."/>
            <person name="Faoro H."/>
            <person name="Sfeir M.Z."/>
            <person name="Baura V.A."/>
            <person name="Monteiro R.A."/>
            <person name="Chubatsu L.S."/>
            <person name="Souza E.M."/>
            <person name="Cruz L.M."/>
            <person name="Pedrosa F.O."/>
            <person name="Raittz R.T."/>
            <person name="Marchaukoski J.N."/>
            <person name="Steffens M.B."/>
        </authorList>
    </citation>
    <scope>NUCLEOTIDE SEQUENCE [LARGE SCALE GENOMIC DNA]</scope>
    <source>
        <strain evidence="5">N3</strain>
    </source>
</reference>
<protein>
    <submittedName>
        <fullName evidence="4">Thioredoxin</fullName>
    </submittedName>
</protein>
<dbReference type="InterPro" id="IPR013766">
    <property type="entry name" value="Thioredoxin_domain"/>
</dbReference>
<name>A0ABN4I7W3_9BURK</name>
<organism evidence="4 5">
    <name type="scientific">Herbaspirillum hiltneri N3</name>
    <dbReference type="NCBI Taxonomy" id="1262470"/>
    <lineage>
        <taxon>Bacteria</taxon>
        <taxon>Pseudomonadati</taxon>
        <taxon>Pseudomonadota</taxon>
        <taxon>Betaproteobacteria</taxon>
        <taxon>Burkholderiales</taxon>
        <taxon>Oxalobacteraceae</taxon>
        <taxon>Herbaspirillum</taxon>
    </lineage>
</organism>
<dbReference type="EMBL" id="CP011409">
    <property type="protein sequence ID" value="AKZ65553.1"/>
    <property type="molecule type" value="Genomic_DNA"/>
</dbReference>
<dbReference type="SUPFAM" id="SSF52833">
    <property type="entry name" value="Thioredoxin-like"/>
    <property type="match status" value="1"/>
</dbReference>
<keyword evidence="2" id="KW-0732">Signal</keyword>
<feature type="signal peptide" evidence="2">
    <location>
        <begin position="1"/>
        <end position="23"/>
    </location>
</feature>
<dbReference type="RefSeq" id="WP_053201828.1">
    <property type="nucleotide sequence ID" value="NZ_CP011409.1"/>
</dbReference>
<dbReference type="Pfam" id="PF00085">
    <property type="entry name" value="Thioredoxin"/>
    <property type="match status" value="1"/>
</dbReference>
<dbReference type="InterPro" id="IPR050620">
    <property type="entry name" value="Thioredoxin_H-type-like"/>
</dbReference>
<dbReference type="InterPro" id="IPR017937">
    <property type="entry name" value="Thioredoxin_CS"/>
</dbReference>
<feature type="chain" id="PRO_5045629837" evidence="2">
    <location>
        <begin position="24"/>
        <end position="128"/>
    </location>
</feature>
<dbReference type="Proteomes" id="UP000063429">
    <property type="component" value="Chromosome"/>
</dbReference>
<sequence>MKILKTLVVFILLQVGVAASVSAAGQHYTQAQFDALNKSGKPVVIHVHADWCPTCRAQDPIVSALIKDPAFKNVSFLEVDFDAQKDVVKAFNVSQQSTLIVFKGGKEQGRSTGDTRKASIDSLINKAL</sequence>
<dbReference type="PANTHER" id="PTHR10438:SF468">
    <property type="entry name" value="THIOREDOXIN-1-RELATED"/>
    <property type="match status" value="1"/>
</dbReference>
<dbReference type="CDD" id="cd02947">
    <property type="entry name" value="TRX_family"/>
    <property type="match status" value="1"/>
</dbReference>
<keyword evidence="5" id="KW-1185">Reference proteome</keyword>
<dbReference type="PROSITE" id="PS51352">
    <property type="entry name" value="THIOREDOXIN_2"/>
    <property type="match status" value="1"/>
</dbReference>
<accession>A0ABN4I7W3</accession>
<dbReference type="Gene3D" id="3.40.30.10">
    <property type="entry name" value="Glutaredoxin"/>
    <property type="match status" value="1"/>
</dbReference>